<dbReference type="Proteomes" id="UP000184330">
    <property type="component" value="Unassembled WGS sequence"/>
</dbReference>
<reference evidence="1 2" key="1">
    <citation type="submission" date="2016-03" db="EMBL/GenBank/DDBJ databases">
        <authorList>
            <person name="Ploux O."/>
        </authorList>
    </citation>
    <scope>NUCLEOTIDE SEQUENCE [LARGE SCALE GENOMIC DNA]</scope>
    <source>
        <strain evidence="1 2">UAMH 11012</strain>
    </source>
</reference>
<dbReference type="PANTHER" id="PTHR33112:SF13">
    <property type="entry name" value="HETEROKARYON INCOMPATIBILITY DOMAIN-CONTAINING PROTEIN"/>
    <property type="match status" value="1"/>
</dbReference>
<name>A0A1L7WFA6_9HELO</name>
<keyword evidence="2" id="KW-1185">Reference proteome</keyword>
<organism evidence="1 2">
    <name type="scientific">Phialocephala subalpina</name>
    <dbReference type="NCBI Taxonomy" id="576137"/>
    <lineage>
        <taxon>Eukaryota</taxon>
        <taxon>Fungi</taxon>
        <taxon>Dikarya</taxon>
        <taxon>Ascomycota</taxon>
        <taxon>Pezizomycotina</taxon>
        <taxon>Leotiomycetes</taxon>
        <taxon>Helotiales</taxon>
        <taxon>Mollisiaceae</taxon>
        <taxon>Phialocephala</taxon>
        <taxon>Phialocephala fortinii species complex</taxon>
    </lineage>
</organism>
<dbReference type="AlphaFoldDB" id="A0A1L7WFA6"/>
<dbReference type="OrthoDB" id="8300194at2759"/>
<sequence length="586" mass="66974">MSQTDNTEINFLGSCKTCLDLNKDYLNWETKKTLYDIYTTELSELEKSSNFKITFPRFDPEYVDKEGLSGHVLTLKMYHPDETVRDEGKDALEYEELTIEFRSGARGEPDAQFAIMSPSTNRGTTEDIGVDAQDGPPLDKHTGAIWSAIETKQNRLNDTGLGAAVLLVLEQVRQCRSDYLACGDYKRSPLPTRVLDLSHTSRSNDLGIVKLYISKREQEEYAISESGHTRTSRSLEFKPIPNGPKDYSPEYESKHWQGFVEDFTSLNLTLDKDTLPAMAGVAKRLHRIFKCDYHAGLWRITFISDLRWETKRYGVTLDSQISVWGRKHSWNAPSWSWGATSAPKSYEMKDTEATAQFCDVVEANRELTTNDPFLEVHSGYVKTDGFLIRRSYNAHPDYDRESTGPDQINDGDELHALPSAAFPKESSLQYDANIHSLVLGQTGKETKMFQLVGMCHLPLFSLRIHGTHQYILEGKELLVSALEKQIEYAEVITGDDGKCRCSHDLEGSDGLERWEISPLDDENEAFSMHSEYFWEKEADNLSFDEFYGTFDLEVLKKQLIAEKERVKQWYDKQVEEKNQRIVVTIV</sequence>
<evidence type="ECO:0000313" key="2">
    <source>
        <dbReference type="Proteomes" id="UP000184330"/>
    </source>
</evidence>
<evidence type="ECO:0000313" key="1">
    <source>
        <dbReference type="EMBL" id="CZR51464.1"/>
    </source>
</evidence>
<proteinExistence type="predicted"/>
<gene>
    <name evidence="1" type="ORF">PAC_01340</name>
</gene>
<dbReference type="PANTHER" id="PTHR33112">
    <property type="entry name" value="DOMAIN PROTEIN, PUTATIVE-RELATED"/>
    <property type="match status" value="1"/>
</dbReference>
<dbReference type="EMBL" id="FJOG01000002">
    <property type="protein sequence ID" value="CZR51464.1"/>
    <property type="molecule type" value="Genomic_DNA"/>
</dbReference>
<accession>A0A1L7WFA6</accession>
<protein>
    <submittedName>
        <fullName evidence="1">Uncharacterized protein</fullName>
    </submittedName>
</protein>